<name>A0A5D4H7Y0_9SPHI</name>
<dbReference type="PANTHER" id="PTHR12526:SF638">
    <property type="entry name" value="SPORE COAT PROTEIN SA"/>
    <property type="match status" value="1"/>
</dbReference>
<dbReference type="InterPro" id="IPR001296">
    <property type="entry name" value="Glyco_trans_1"/>
</dbReference>
<evidence type="ECO:0000313" key="3">
    <source>
        <dbReference type="Proteomes" id="UP000322362"/>
    </source>
</evidence>
<protein>
    <submittedName>
        <fullName evidence="2">Glycosyltransferase family 4 protein</fullName>
    </submittedName>
</protein>
<comment type="caution">
    <text evidence="2">The sequence shown here is derived from an EMBL/GenBank/DDBJ whole genome shotgun (WGS) entry which is preliminary data.</text>
</comment>
<dbReference type="Gene3D" id="3.40.50.2000">
    <property type="entry name" value="Glycogen Phosphorylase B"/>
    <property type="match status" value="2"/>
</dbReference>
<reference evidence="2 3" key="1">
    <citation type="submission" date="2019-08" db="EMBL/GenBank/DDBJ databases">
        <title>Phlebobacter frassis gen. nov. sp. nov., a new member of family Sphingobacteriaceae isolated from sand fly rearing media.</title>
        <authorList>
            <person name="Kakumanu M.L."/>
            <person name="Marayati B.F."/>
            <person name="Wada-Katsumata A."/>
            <person name="Wasserberg G."/>
            <person name="Schal C."/>
            <person name="Apperson C.S."/>
            <person name="Ponnusamy L."/>
        </authorList>
    </citation>
    <scope>NUCLEOTIDE SEQUENCE [LARGE SCALE GENOMIC DNA]</scope>
    <source>
        <strain evidence="2 3">SSI9</strain>
    </source>
</reference>
<dbReference type="SUPFAM" id="SSF53756">
    <property type="entry name" value="UDP-Glycosyltransferase/glycogen phosphorylase"/>
    <property type="match status" value="1"/>
</dbReference>
<dbReference type="AlphaFoldDB" id="A0A5D4H7Y0"/>
<dbReference type="PANTHER" id="PTHR12526">
    <property type="entry name" value="GLYCOSYLTRANSFERASE"/>
    <property type="match status" value="1"/>
</dbReference>
<dbReference type="GO" id="GO:0016757">
    <property type="term" value="F:glycosyltransferase activity"/>
    <property type="evidence" value="ECO:0007669"/>
    <property type="project" value="TreeGrafter"/>
</dbReference>
<dbReference type="Proteomes" id="UP000322362">
    <property type="component" value="Unassembled WGS sequence"/>
</dbReference>
<dbReference type="CDD" id="cd03801">
    <property type="entry name" value="GT4_PimA-like"/>
    <property type="match status" value="1"/>
</dbReference>
<sequence length="398" mass="45227">MSHTMEKKALFIHDHPFIKDKATGLLYTSGNLNSVLWERYLKHFDSVTVMGRCKTEEDVSRYHPAEREKVTFNLFTDVSGGADYFKKRKKIEKQLIAEIKKHDVIIMRFPATISVFAAEYCIKKNIKYVGEVVGCSWDANWNYGGLAPKIMSPYSYLKMKKAVKHASAAIYVTEAFLQNRYPTSASIIAHASNVIIPEVEAEALPKRIFKIDHSQSSDIIKLGIIGNIAVRYKGYDVLLKAVSALPARVREQIRLDFVGGGDPTYLKGLIDHYQVEKQTTIRGKLKAGKEIFDFLDNLDLYVHPSKQEGLPRVVIEAMSRACPILASSVAGTPELLPIDFLHRPGDAKKLCQDILRVTQDTALRKKMAATNFERSNKYVFSVLERRREEFFKEVKEVF</sequence>
<organism evidence="2 3">
    <name type="scientific">Sphingobacterium phlebotomi</name>
    <dbReference type="NCBI Taxonomy" id="2605433"/>
    <lineage>
        <taxon>Bacteria</taxon>
        <taxon>Pseudomonadati</taxon>
        <taxon>Bacteroidota</taxon>
        <taxon>Sphingobacteriia</taxon>
        <taxon>Sphingobacteriales</taxon>
        <taxon>Sphingobacteriaceae</taxon>
        <taxon>Sphingobacterium</taxon>
    </lineage>
</organism>
<proteinExistence type="predicted"/>
<evidence type="ECO:0000313" key="2">
    <source>
        <dbReference type="EMBL" id="TYR36886.1"/>
    </source>
</evidence>
<keyword evidence="3" id="KW-1185">Reference proteome</keyword>
<feature type="domain" description="Glycosyl transferase family 1" evidence="1">
    <location>
        <begin position="230"/>
        <end position="370"/>
    </location>
</feature>
<evidence type="ECO:0000259" key="1">
    <source>
        <dbReference type="Pfam" id="PF00534"/>
    </source>
</evidence>
<dbReference type="Pfam" id="PF00534">
    <property type="entry name" value="Glycos_transf_1"/>
    <property type="match status" value="1"/>
</dbReference>
<accession>A0A5D4H7Y0</accession>
<keyword evidence="2" id="KW-0808">Transferase</keyword>
<dbReference type="EMBL" id="VTAV01000003">
    <property type="protein sequence ID" value="TYR36886.1"/>
    <property type="molecule type" value="Genomic_DNA"/>
</dbReference>
<gene>
    <name evidence="2" type="ORF">FXV77_06825</name>
</gene>